<proteinExistence type="predicted"/>
<name>G0UJL4_TRYCI</name>
<dbReference type="InterPro" id="IPR027417">
    <property type="entry name" value="P-loop_NTPase"/>
</dbReference>
<feature type="compositionally biased region" description="Basic and acidic residues" evidence="1">
    <location>
        <begin position="473"/>
        <end position="487"/>
    </location>
</feature>
<feature type="compositionally biased region" description="Basic residues" evidence="1">
    <location>
        <begin position="331"/>
        <end position="346"/>
    </location>
</feature>
<dbReference type="EMBL" id="HE575315">
    <property type="protein sequence ID" value="CCC89567.1"/>
    <property type="molecule type" value="Genomic_DNA"/>
</dbReference>
<organism evidence="2">
    <name type="scientific">Trypanosoma congolense (strain IL3000)</name>
    <dbReference type="NCBI Taxonomy" id="1068625"/>
    <lineage>
        <taxon>Eukaryota</taxon>
        <taxon>Discoba</taxon>
        <taxon>Euglenozoa</taxon>
        <taxon>Kinetoplastea</taxon>
        <taxon>Metakinetoplastina</taxon>
        <taxon>Trypanosomatida</taxon>
        <taxon>Trypanosomatidae</taxon>
        <taxon>Trypanosoma</taxon>
        <taxon>Nannomonas</taxon>
    </lineage>
</organism>
<dbReference type="SUPFAM" id="SSF52540">
    <property type="entry name" value="P-loop containing nucleoside triphosphate hydrolases"/>
    <property type="match status" value="1"/>
</dbReference>
<feature type="region of interest" description="Disordered" evidence="1">
    <location>
        <begin position="391"/>
        <end position="501"/>
    </location>
</feature>
<accession>G0UJL4</accession>
<dbReference type="VEuPathDB" id="TriTrypDB:TcIL3000_2_1450"/>
<feature type="compositionally biased region" description="Polar residues" evidence="1">
    <location>
        <begin position="391"/>
        <end position="407"/>
    </location>
</feature>
<dbReference type="AlphaFoldDB" id="G0UJL4"/>
<protein>
    <submittedName>
        <fullName evidence="2">Uncharacterized protein</fullName>
    </submittedName>
</protein>
<feature type="region of interest" description="Disordered" evidence="1">
    <location>
        <begin position="161"/>
        <end position="189"/>
    </location>
</feature>
<evidence type="ECO:0000313" key="2">
    <source>
        <dbReference type="EMBL" id="CCC89567.1"/>
    </source>
</evidence>
<gene>
    <name evidence="2" type="ORF">TCIL3000_2_1450</name>
</gene>
<sequence length="853" mass="92443">MSFRGYSFTSNGNMGFPHVRYDAPNGCPPEGLLLFNGSCYMPHMNMGHRPYGGGAYLPGGSFLMSRGGSRYEHGSNAGSSVFPACGMGDGNPRSFGGHGSLGFGPMAGGSFYDGAAEQPAVVQKLFSSRRDRGRFSSEVYLLRSPSDLSLGNRNTYTAASATSVTSNGGVAREPLEDEGSTRAVSSGRNSIGAELQRSVDNSVSFPSTGSHLPLPRSGEGSQCVTETTREDLKSPVCYDMGYVEEDHDVPKRAFPEHESPTDVETTQGTPGPAKNVTGQSKPTVVIPLSKTVGEVVHGPVRVATTFGNGADIKLSTASALYGGEKTDTNPRSRRSSIRRNTSHRTRATSAVNIAIAEFPRGEEVQDNLECGISQPKRSLPAPRKLSSTRLRQPIGLSNEQPSLTQKVVPTKVESSRVEEQHPIVTQKHRNSSEKPINENRGGGARPQPSDPMSVVSQDSRVCATGDVAAGVKEVSKTEERREPEKVEQQQQQPKDPKSNPVKTVVLVEKVPSAVTHLSVVGNKFSYRGKGHEAHEVVFRNPGSANYHSSTLNSVKNAVCDGYNAALLSVEAPNSNKMFQSPVWPFLTRTVRSVLQQGQKTPNSTVSITAALGFFHNDKVRDLSDEGKGAFEAMQVQPSPIYGPRIPQLRYSKVASSTAYDESLNKALKRASSDSVLLATKGVVAAFLLVKQCRKSESESGDTTHDVLLSSLVVASSGSDMHPFDSAISRVRNEYCMLFHLVLGGPSYTCFMLSLSTASEGADESSVKDVVEGLIELHDRMHSAYNYPLRNGSVTRFVKYVMRANKEGMERLKHEEDQEKRGRLERYVQEQSRLLNDANKMLKDAQIELQSANT</sequence>
<feature type="region of interest" description="Disordered" evidence="1">
    <location>
        <begin position="255"/>
        <end position="279"/>
    </location>
</feature>
<feature type="region of interest" description="Disordered" evidence="1">
    <location>
        <begin position="201"/>
        <end position="228"/>
    </location>
</feature>
<dbReference type="PANTHER" id="PTHR35615">
    <property type="entry name" value="PRESENT IN THE OUTER MITOCHONDRIAL MEMBRANE PROTEOME 22-RELATED"/>
    <property type="match status" value="1"/>
</dbReference>
<evidence type="ECO:0000256" key="1">
    <source>
        <dbReference type="SAM" id="MobiDB-lite"/>
    </source>
</evidence>
<dbReference type="PANTHER" id="PTHR35615:SF8">
    <property type="entry name" value="TRANSMEMBRANE PROTEIN"/>
    <property type="match status" value="1"/>
</dbReference>
<feature type="region of interest" description="Disordered" evidence="1">
    <location>
        <begin position="322"/>
        <end position="346"/>
    </location>
</feature>
<feature type="compositionally biased region" description="Polar residues" evidence="1">
    <location>
        <begin position="201"/>
        <end position="210"/>
    </location>
</feature>
<reference evidence="2" key="1">
    <citation type="journal article" date="2012" name="Proc. Natl. Acad. Sci. U.S.A.">
        <title>Antigenic diversity is generated by distinct evolutionary mechanisms in African trypanosome species.</title>
        <authorList>
            <person name="Jackson A.P."/>
            <person name="Berry A."/>
            <person name="Aslett M."/>
            <person name="Allison H.C."/>
            <person name="Burton P."/>
            <person name="Vavrova-Anderson J."/>
            <person name="Brown R."/>
            <person name="Browne H."/>
            <person name="Corton N."/>
            <person name="Hauser H."/>
            <person name="Gamble J."/>
            <person name="Gilderthorp R."/>
            <person name="Marcello L."/>
            <person name="McQuillan J."/>
            <person name="Otto T.D."/>
            <person name="Quail M.A."/>
            <person name="Sanders M.J."/>
            <person name="van Tonder A."/>
            <person name="Ginger M.L."/>
            <person name="Field M.C."/>
            <person name="Barry J.D."/>
            <person name="Hertz-Fowler C."/>
            <person name="Berriman M."/>
        </authorList>
    </citation>
    <scope>NUCLEOTIDE SEQUENCE</scope>
    <source>
        <strain evidence="2">IL3000</strain>
    </source>
</reference>